<gene>
    <name evidence="1" type="ORF">FLAT13_05053</name>
</gene>
<comment type="caution">
    <text evidence="1">The sequence shown here is derived from an EMBL/GenBank/DDBJ whole genome shotgun (WGS) entry which is preliminary data.</text>
</comment>
<dbReference type="EMBL" id="CAIJDP010000095">
    <property type="protein sequence ID" value="CAD0009674.1"/>
    <property type="molecule type" value="Genomic_DNA"/>
</dbReference>
<reference evidence="1 2" key="1">
    <citation type="submission" date="2020-06" db="EMBL/GenBank/DDBJ databases">
        <authorList>
            <person name="Criscuolo A."/>
        </authorList>
    </citation>
    <scope>NUCLEOTIDE SEQUENCE [LARGE SCALE GENOMIC DNA]</scope>
    <source>
        <strain evidence="2">CIP 111411</strain>
    </source>
</reference>
<evidence type="ECO:0000313" key="1">
    <source>
        <dbReference type="EMBL" id="CAD0009674.1"/>
    </source>
</evidence>
<name>A0A6V6ZE32_9FLAO</name>
<dbReference type="Proteomes" id="UP000530060">
    <property type="component" value="Unassembled WGS sequence"/>
</dbReference>
<sequence length="55" mass="6353">MTYTQAQKIMAYNEGASFWSGLGNLARLEQTKLIIYVKSKETPKKTIKMLEKELK</sequence>
<organism evidence="1 2">
    <name type="scientific">Flavobacterium salmonis</name>
    <dbReference type="NCBI Taxonomy" id="2654844"/>
    <lineage>
        <taxon>Bacteria</taxon>
        <taxon>Pseudomonadati</taxon>
        <taxon>Bacteroidota</taxon>
        <taxon>Flavobacteriia</taxon>
        <taxon>Flavobacteriales</taxon>
        <taxon>Flavobacteriaceae</taxon>
        <taxon>Flavobacterium</taxon>
    </lineage>
</organism>
<protein>
    <submittedName>
        <fullName evidence="1">Uncharacterized protein</fullName>
    </submittedName>
</protein>
<dbReference type="AlphaFoldDB" id="A0A6V6ZE32"/>
<evidence type="ECO:0000313" key="2">
    <source>
        <dbReference type="Proteomes" id="UP000530060"/>
    </source>
</evidence>
<keyword evidence="2" id="KW-1185">Reference proteome</keyword>
<proteinExistence type="predicted"/>
<accession>A0A6V6ZE32</accession>